<dbReference type="SMART" id="SM00421">
    <property type="entry name" value="HTH_LUXR"/>
    <property type="match status" value="1"/>
</dbReference>
<dbReference type="GO" id="GO:0006355">
    <property type="term" value="P:regulation of DNA-templated transcription"/>
    <property type="evidence" value="ECO:0007669"/>
    <property type="project" value="InterPro"/>
</dbReference>
<feature type="transmembrane region" description="Helical" evidence="1">
    <location>
        <begin position="12"/>
        <end position="32"/>
    </location>
</feature>
<evidence type="ECO:0000256" key="1">
    <source>
        <dbReference type="SAM" id="Phobius"/>
    </source>
</evidence>
<dbReference type="InterPro" id="IPR000792">
    <property type="entry name" value="Tscrpt_reg_LuxR_C"/>
</dbReference>
<reference evidence="3" key="1">
    <citation type="journal article" date="2014" name="Int. J. Syst. Evol. Microbiol.">
        <title>Complete genome sequence of Corynebacterium casei LMG S-19264T (=DSM 44701T), isolated from a smear-ripened cheese.</title>
        <authorList>
            <consortium name="US DOE Joint Genome Institute (JGI-PGF)"/>
            <person name="Walter F."/>
            <person name="Albersmeier A."/>
            <person name="Kalinowski J."/>
            <person name="Ruckert C."/>
        </authorList>
    </citation>
    <scope>NUCLEOTIDE SEQUENCE</scope>
    <source>
        <strain evidence="3">CGMCC 1.15254</strain>
    </source>
</reference>
<feature type="domain" description="HTH luxR-type" evidence="2">
    <location>
        <begin position="94"/>
        <end position="161"/>
    </location>
</feature>
<evidence type="ECO:0000259" key="2">
    <source>
        <dbReference type="PROSITE" id="PS50043"/>
    </source>
</evidence>
<organism evidence="3 4">
    <name type="scientific">Terasakiella brassicae</name>
    <dbReference type="NCBI Taxonomy" id="1634917"/>
    <lineage>
        <taxon>Bacteria</taxon>
        <taxon>Pseudomonadati</taxon>
        <taxon>Pseudomonadota</taxon>
        <taxon>Alphaproteobacteria</taxon>
        <taxon>Rhodospirillales</taxon>
        <taxon>Terasakiellaceae</taxon>
        <taxon>Terasakiella</taxon>
    </lineage>
</organism>
<proteinExistence type="predicted"/>
<keyword evidence="1" id="KW-0472">Membrane</keyword>
<dbReference type="InterPro" id="IPR016032">
    <property type="entry name" value="Sig_transdc_resp-reg_C-effctor"/>
</dbReference>
<dbReference type="Gene3D" id="1.10.10.10">
    <property type="entry name" value="Winged helix-like DNA-binding domain superfamily/Winged helix DNA-binding domain"/>
    <property type="match status" value="1"/>
</dbReference>
<dbReference type="Proteomes" id="UP000632498">
    <property type="component" value="Unassembled WGS sequence"/>
</dbReference>
<keyword evidence="1" id="KW-1133">Transmembrane helix</keyword>
<dbReference type="GO" id="GO:0003677">
    <property type="term" value="F:DNA binding"/>
    <property type="evidence" value="ECO:0007669"/>
    <property type="project" value="InterPro"/>
</dbReference>
<dbReference type="EMBL" id="BMHV01000013">
    <property type="protein sequence ID" value="GGF66063.1"/>
    <property type="molecule type" value="Genomic_DNA"/>
</dbReference>
<evidence type="ECO:0000313" key="3">
    <source>
        <dbReference type="EMBL" id="GGF66063.1"/>
    </source>
</evidence>
<evidence type="ECO:0000313" key="4">
    <source>
        <dbReference type="Proteomes" id="UP000632498"/>
    </source>
</evidence>
<dbReference type="AlphaFoldDB" id="A0A917C1X4"/>
<sequence>MKPNNNKFEVRSLIFSFIVISICEAFFLLDVFADFFRLNIDTLWIEHEQIELFSTLTLGLSMIVIATQIVRLLRQNRQAQDTIDVASGELWGVIQRHFDMWKFSPSEREVALLLIKGMSTQEIADIRDTKIGTVKSQTSAIYQKAGVKGRNELVAYFVEDLLAGERMFEP</sequence>
<feature type="transmembrane region" description="Helical" evidence="1">
    <location>
        <begin position="52"/>
        <end position="73"/>
    </location>
</feature>
<protein>
    <recommendedName>
        <fullName evidence="2">HTH luxR-type domain-containing protein</fullName>
    </recommendedName>
</protein>
<comment type="caution">
    <text evidence="3">The sequence shown here is derived from an EMBL/GenBank/DDBJ whole genome shotgun (WGS) entry which is preliminary data.</text>
</comment>
<name>A0A917C1X4_9PROT</name>
<accession>A0A917C1X4</accession>
<gene>
    <name evidence="3" type="ORF">GCM10011332_20130</name>
</gene>
<reference evidence="3" key="2">
    <citation type="submission" date="2020-09" db="EMBL/GenBank/DDBJ databases">
        <authorList>
            <person name="Sun Q."/>
            <person name="Zhou Y."/>
        </authorList>
    </citation>
    <scope>NUCLEOTIDE SEQUENCE</scope>
    <source>
        <strain evidence="3">CGMCC 1.15254</strain>
    </source>
</reference>
<keyword evidence="1" id="KW-0812">Transmembrane</keyword>
<keyword evidence="4" id="KW-1185">Reference proteome</keyword>
<dbReference type="PROSITE" id="PS50043">
    <property type="entry name" value="HTH_LUXR_2"/>
    <property type="match status" value="1"/>
</dbReference>
<dbReference type="SUPFAM" id="SSF46894">
    <property type="entry name" value="C-terminal effector domain of the bipartite response regulators"/>
    <property type="match status" value="1"/>
</dbReference>
<dbReference type="InterPro" id="IPR036388">
    <property type="entry name" value="WH-like_DNA-bd_sf"/>
</dbReference>
<dbReference type="Pfam" id="PF00196">
    <property type="entry name" value="GerE"/>
    <property type="match status" value="1"/>
</dbReference>
<dbReference type="RefSeq" id="WP_188664433.1">
    <property type="nucleotide sequence ID" value="NZ_BMHV01000013.1"/>
</dbReference>
<dbReference type="CDD" id="cd06170">
    <property type="entry name" value="LuxR_C_like"/>
    <property type="match status" value="1"/>
</dbReference>